<dbReference type="SMART" id="SM00028">
    <property type="entry name" value="TPR"/>
    <property type="match status" value="2"/>
</dbReference>
<keyword evidence="2" id="KW-1133">Transmembrane helix</keyword>
<dbReference type="InterPro" id="IPR011990">
    <property type="entry name" value="TPR-like_helical_dom_sf"/>
</dbReference>
<dbReference type="PROSITE" id="PS50005">
    <property type="entry name" value="TPR"/>
    <property type="match status" value="1"/>
</dbReference>
<organism evidence="3 4">
    <name type="scientific">Treponema phagedenis</name>
    <dbReference type="NCBI Taxonomy" id="162"/>
    <lineage>
        <taxon>Bacteria</taxon>
        <taxon>Pseudomonadati</taxon>
        <taxon>Spirochaetota</taxon>
        <taxon>Spirochaetia</taxon>
        <taxon>Spirochaetales</taxon>
        <taxon>Treponemataceae</taxon>
        <taxon>Treponema</taxon>
    </lineage>
</organism>
<dbReference type="GeneID" id="57753714"/>
<proteinExistence type="predicted"/>
<reference evidence="4" key="1">
    <citation type="submission" date="2015-01" db="EMBL/GenBank/DDBJ databases">
        <authorList>
            <person name="Manzoor Shahid"/>
            <person name="Zubair Saima"/>
        </authorList>
    </citation>
    <scope>NUCLEOTIDE SEQUENCE [LARGE SCALE GENOMIC DNA]</scope>
    <source>
        <strain evidence="4">V1</strain>
    </source>
</reference>
<name>A0A0B7GUN1_TREPH</name>
<dbReference type="OrthoDB" id="357238at2"/>
<dbReference type="RefSeq" id="WP_002701193.1">
    <property type="nucleotide sequence ID" value="NZ_CDNC01000001.1"/>
</dbReference>
<dbReference type="SUPFAM" id="SSF48452">
    <property type="entry name" value="TPR-like"/>
    <property type="match status" value="1"/>
</dbReference>
<evidence type="ECO:0000313" key="3">
    <source>
        <dbReference type="EMBL" id="CEM60670.1"/>
    </source>
</evidence>
<gene>
    <name evidence="3" type="ORF">TPHV1_10338</name>
</gene>
<feature type="transmembrane region" description="Helical" evidence="2">
    <location>
        <begin position="149"/>
        <end position="171"/>
    </location>
</feature>
<dbReference type="InterPro" id="IPR019734">
    <property type="entry name" value="TPR_rpt"/>
</dbReference>
<evidence type="ECO:0000313" key="4">
    <source>
        <dbReference type="Proteomes" id="UP000042527"/>
    </source>
</evidence>
<feature type="repeat" description="TPR" evidence="1">
    <location>
        <begin position="72"/>
        <end position="105"/>
    </location>
</feature>
<evidence type="ECO:0000256" key="2">
    <source>
        <dbReference type="SAM" id="Phobius"/>
    </source>
</evidence>
<dbReference type="Proteomes" id="UP000042527">
    <property type="component" value="Unassembled WGS sequence"/>
</dbReference>
<sequence length="367" mass="40810">MALSVLERAKKKFVQKKYNEVISLLEPCVLDYHESFSFHLYLGLACLHEGVIAGALAYLDRAKQIKIAHPDPDLLCAQAAIALRRRDTNKAVECYLDALEVDPKHLLAKKGLDFIKNNNTPEAIGDFIQSGEIKKLYPQPGVREHHRKLIFSCVGTGILCALGISLGVVFFHSNSSGIRGQRADLSALALVADEESAPLSGEGDFLYTLTNKEVIASYKAAQKYFQSFKDNLAQVEVNRILYSNASPAIKRKAKTLTEYFTVPGFDTIKDSFPYSEVNTNKELYLDCWVVWKGMATNIKQSEQTLSFNLLVGYDTRTELEGVVPIVCNFSLPVDAGKPIQVLGKVQLRNGILYLRGKSIFQSQQPAQ</sequence>
<evidence type="ECO:0000256" key="1">
    <source>
        <dbReference type="PROSITE-ProRule" id="PRU00339"/>
    </source>
</evidence>
<keyword evidence="1" id="KW-0802">TPR repeat</keyword>
<keyword evidence="4" id="KW-1185">Reference proteome</keyword>
<dbReference type="Gene3D" id="1.25.40.10">
    <property type="entry name" value="Tetratricopeptide repeat domain"/>
    <property type="match status" value="1"/>
</dbReference>
<accession>A0A0B7GUN1</accession>
<keyword evidence="2" id="KW-0812">Transmembrane</keyword>
<dbReference type="EMBL" id="CDNC01000001">
    <property type="protein sequence ID" value="CEM60670.1"/>
    <property type="molecule type" value="Genomic_DNA"/>
</dbReference>
<feature type="transmembrane region" description="Helical" evidence="2">
    <location>
        <begin position="40"/>
        <end position="59"/>
    </location>
</feature>
<dbReference type="AlphaFoldDB" id="A0A0B7GUN1"/>
<protein>
    <submittedName>
        <fullName evidence="3">Tetratricopeptide repeat protein</fullName>
    </submittedName>
</protein>
<keyword evidence="2" id="KW-0472">Membrane</keyword>